<accession>A0ABT4U1V5</accession>
<dbReference type="GO" id="GO:0032259">
    <property type="term" value="P:methylation"/>
    <property type="evidence" value="ECO:0007669"/>
    <property type="project" value="UniProtKB-KW"/>
</dbReference>
<dbReference type="InterPro" id="IPR029063">
    <property type="entry name" value="SAM-dependent_MTases_sf"/>
</dbReference>
<evidence type="ECO:0000256" key="6">
    <source>
        <dbReference type="RuleBase" id="RU362030"/>
    </source>
</evidence>
<comment type="caution">
    <text evidence="7">The sequence shown here is derived from an EMBL/GenBank/DDBJ whole genome shotgun (WGS) entry which is preliminary data.</text>
</comment>
<dbReference type="EC" id="2.1.1.-" evidence="6"/>
<reference evidence="7 8" key="1">
    <citation type="submission" date="2023-01" db="EMBL/GenBank/DDBJ databases">
        <title>Draft genome sequence of Nocardiopsis sp. RSe5-2 isolated from halophytes.</title>
        <authorList>
            <person name="Duangmal K."/>
            <person name="Chantavorakit T."/>
        </authorList>
    </citation>
    <scope>NUCLEOTIDE SEQUENCE [LARGE SCALE GENOMIC DNA]</scope>
    <source>
        <strain evidence="7 8">RSe5-2</strain>
    </source>
</reference>
<protein>
    <recommendedName>
        <fullName evidence="6">S-adenosyl-L-methionine-dependent methyltransferase</fullName>
        <ecNumber evidence="6">2.1.1.-</ecNumber>
    </recommendedName>
</protein>
<evidence type="ECO:0000313" key="8">
    <source>
        <dbReference type="Proteomes" id="UP001527866"/>
    </source>
</evidence>
<dbReference type="EMBL" id="JAQFWQ010000021">
    <property type="protein sequence ID" value="MDA2810932.1"/>
    <property type="molecule type" value="Genomic_DNA"/>
</dbReference>
<dbReference type="Gene3D" id="3.40.50.150">
    <property type="entry name" value="Vaccinia Virus protein VP39"/>
    <property type="match status" value="1"/>
</dbReference>
<dbReference type="SUPFAM" id="SSF53335">
    <property type="entry name" value="S-adenosyl-L-methionine-dependent methyltransferases"/>
    <property type="match status" value="1"/>
</dbReference>
<gene>
    <name evidence="7" type="ORF">O4J56_09820</name>
</gene>
<sequence>MPRTSETPDLPQALTGIGGTALGVALLRAQESRRPDRLFDDPFAERFLAAVPDGGSPWAADRTSGASSPFTAFHRLVADQVAVRTRFLDDALLAAARDGRTQVVLLASGMDTRAYRLDWPAGTTVYELDSADVLTFKRTVLTEQGAAPRCRCVEVSADLRQDWPEALAGAGFDPGRPTAWLAEGLLYALPSEGADLLLERITANSAPGGFLAFDHAEDTDALRAARAQVAPELVALWQGGPGEPGPWLAEHGWAPEVEDVAEAARGFGRPAPPAFDPDRPGSARGWLCTARLTA</sequence>
<keyword evidence="3 6" id="KW-0489">Methyltransferase</keyword>
<keyword evidence="8" id="KW-1185">Reference proteome</keyword>
<evidence type="ECO:0000256" key="3">
    <source>
        <dbReference type="ARBA" id="ARBA00022603"/>
    </source>
</evidence>
<comment type="function">
    <text evidence="1 6">Exhibits S-adenosyl-L-methionine-dependent methyltransferase activity.</text>
</comment>
<organism evidence="7 8">
    <name type="scientific">Nocardiopsis endophytica</name>
    <dbReference type="NCBI Taxonomy" id="3018445"/>
    <lineage>
        <taxon>Bacteria</taxon>
        <taxon>Bacillati</taxon>
        <taxon>Actinomycetota</taxon>
        <taxon>Actinomycetes</taxon>
        <taxon>Streptosporangiales</taxon>
        <taxon>Nocardiopsidaceae</taxon>
        <taxon>Nocardiopsis</taxon>
    </lineage>
</organism>
<dbReference type="NCBIfam" id="TIGR00027">
    <property type="entry name" value="mthyl_TIGR00027"/>
    <property type="match status" value="1"/>
</dbReference>
<dbReference type="RefSeq" id="WP_270685339.1">
    <property type="nucleotide sequence ID" value="NZ_JAQFWQ010000021.1"/>
</dbReference>
<proteinExistence type="inferred from homology"/>
<dbReference type="Proteomes" id="UP001527866">
    <property type="component" value="Unassembled WGS sequence"/>
</dbReference>
<dbReference type="Pfam" id="PF04072">
    <property type="entry name" value="LCM"/>
    <property type="match status" value="1"/>
</dbReference>
<evidence type="ECO:0000256" key="1">
    <source>
        <dbReference type="ARBA" id="ARBA00003907"/>
    </source>
</evidence>
<evidence type="ECO:0000256" key="5">
    <source>
        <dbReference type="ARBA" id="ARBA00022691"/>
    </source>
</evidence>
<comment type="similarity">
    <text evidence="2 6">Belongs to the UPF0677 family.</text>
</comment>
<name>A0ABT4U1V5_9ACTN</name>
<evidence type="ECO:0000256" key="2">
    <source>
        <dbReference type="ARBA" id="ARBA00008138"/>
    </source>
</evidence>
<dbReference type="PANTHER" id="PTHR43619">
    <property type="entry name" value="S-ADENOSYL-L-METHIONINE-DEPENDENT METHYLTRANSFERASE YKTD-RELATED"/>
    <property type="match status" value="1"/>
</dbReference>
<dbReference type="InterPro" id="IPR007213">
    <property type="entry name" value="Ppm1/Ppm2/Tcmp"/>
</dbReference>
<evidence type="ECO:0000256" key="4">
    <source>
        <dbReference type="ARBA" id="ARBA00022679"/>
    </source>
</evidence>
<keyword evidence="5 6" id="KW-0949">S-adenosyl-L-methionine</keyword>
<dbReference type="PANTHER" id="PTHR43619:SF2">
    <property type="entry name" value="S-ADENOSYL-L-METHIONINE-DEPENDENT METHYLTRANSFERASES SUPERFAMILY PROTEIN"/>
    <property type="match status" value="1"/>
</dbReference>
<dbReference type="GO" id="GO:0008168">
    <property type="term" value="F:methyltransferase activity"/>
    <property type="evidence" value="ECO:0007669"/>
    <property type="project" value="UniProtKB-KW"/>
</dbReference>
<evidence type="ECO:0000313" key="7">
    <source>
        <dbReference type="EMBL" id="MDA2810932.1"/>
    </source>
</evidence>
<dbReference type="InterPro" id="IPR011610">
    <property type="entry name" value="SAM_mthyl_Trfase_ML2640-like"/>
</dbReference>
<keyword evidence="4 7" id="KW-0808">Transferase</keyword>